<dbReference type="GO" id="GO:0071949">
    <property type="term" value="F:FAD binding"/>
    <property type="evidence" value="ECO:0007669"/>
    <property type="project" value="InterPro"/>
</dbReference>
<evidence type="ECO:0000313" key="6">
    <source>
        <dbReference type="EMBL" id="RYN81852.1"/>
    </source>
</evidence>
<evidence type="ECO:0000259" key="5">
    <source>
        <dbReference type="Pfam" id="PF01494"/>
    </source>
</evidence>
<sequence>MAQPDSTTSKPFRVIIVGAGIVGLSLSHALQLANIDHVVLEKHDKIVSVRGAALIIWPPVARIFDQFGILDKIARTITPVGKEYIRWPDGSVSRYDPVQQYMSKLFQVPSILFDRQALVSHLYEGLPDKSYIHTNRRLERIEHTETGVCIHLADGSVEVGDMVIGADGVHSLVRQLMWDYASEFEPGTIPENEKEVMRFSEFRGIFGVSTVKDSFNLGPADTHVVLGQDNTKMVFTQHGKVYWGITFKDEAHLPEKRDKATEADIEAVAKNFADHPITEKIKVGDLWGTNIRNGLLTVEEGVLGKWYAGRIVLVGDSVHKMTADIGMGANIGIESAVYLCNILHREFGSTPTRQITDNELTSLFAEYQAGRHERASAFVRASGQVTRMNSYQTYLGRFFVGYLAPYIVPLQRKATARTLAKAPKVDYAPTRTINESAEGWRLNEEREKEKEKEKNVDWAKYVFLTIMLAASFTYFRP</sequence>
<evidence type="ECO:0000313" key="7">
    <source>
        <dbReference type="Proteomes" id="UP000291422"/>
    </source>
</evidence>
<keyword evidence="2" id="KW-0285">Flavoprotein</keyword>
<protein>
    <recommendedName>
        <fullName evidence="5">FAD-binding domain-containing protein</fullName>
    </recommendedName>
</protein>
<evidence type="ECO:0000256" key="2">
    <source>
        <dbReference type="ARBA" id="ARBA00022630"/>
    </source>
</evidence>
<name>A0A4Q4NT26_ALTAL</name>
<comment type="similarity">
    <text evidence="1">Belongs to the paxM FAD-dependent monooxygenase family.</text>
</comment>
<dbReference type="PANTHER" id="PTHR47356">
    <property type="entry name" value="FAD-DEPENDENT MONOOXYGENASE ASQG-RELATED"/>
    <property type="match status" value="1"/>
</dbReference>
<dbReference type="PRINTS" id="PR00420">
    <property type="entry name" value="RNGMNOXGNASE"/>
</dbReference>
<dbReference type="PANTHER" id="PTHR47356:SF2">
    <property type="entry name" value="FAD-BINDING DOMAIN-CONTAINING PROTEIN-RELATED"/>
    <property type="match status" value="1"/>
</dbReference>
<comment type="caution">
    <text evidence="6">The sequence shown here is derived from an EMBL/GenBank/DDBJ whole genome shotgun (WGS) entry which is preliminary data.</text>
</comment>
<evidence type="ECO:0000256" key="3">
    <source>
        <dbReference type="ARBA" id="ARBA00022827"/>
    </source>
</evidence>
<keyword evidence="3" id="KW-0274">FAD</keyword>
<evidence type="ECO:0000256" key="1">
    <source>
        <dbReference type="ARBA" id="ARBA00007992"/>
    </source>
</evidence>
<accession>A0A4Q4NT26</accession>
<dbReference type="EMBL" id="PDXD01000002">
    <property type="protein sequence ID" value="RYN81852.1"/>
    <property type="molecule type" value="Genomic_DNA"/>
</dbReference>
<dbReference type="SUPFAM" id="SSF51905">
    <property type="entry name" value="FAD/NAD(P)-binding domain"/>
    <property type="match status" value="1"/>
</dbReference>
<dbReference type="VEuPathDB" id="FungiDB:CC77DRAFT_1056396"/>
<evidence type="ECO:0000256" key="4">
    <source>
        <dbReference type="ARBA" id="ARBA00023002"/>
    </source>
</evidence>
<feature type="domain" description="FAD-binding" evidence="5">
    <location>
        <begin position="13"/>
        <end position="380"/>
    </location>
</feature>
<proteinExistence type="inferred from homology"/>
<reference evidence="7" key="1">
    <citation type="journal article" date="2019" name="bioRxiv">
        <title>Genomics, evolutionary history and diagnostics of the Alternaria alternata species group including apple and Asian pear pathotypes.</title>
        <authorList>
            <person name="Armitage A.D."/>
            <person name="Cockerton H.M."/>
            <person name="Sreenivasaprasad S."/>
            <person name="Woodhall J.W."/>
            <person name="Lane C.R."/>
            <person name="Harrison R.J."/>
            <person name="Clarkson J.P."/>
        </authorList>
    </citation>
    <scope>NUCLEOTIDE SEQUENCE [LARGE SCALE GENOMIC DNA]</scope>
    <source>
        <strain evidence="7">FERA 1177</strain>
    </source>
</reference>
<organism evidence="6 7">
    <name type="scientific">Alternaria alternata</name>
    <name type="common">Alternaria rot fungus</name>
    <name type="synonym">Torula alternata</name>
    <dbReference type="NCBI Taxonomy" id="5599"/>
    <lineage>
        <taxon>Eukaryota</taxon>
        <taxon>Fungi</taxon>
        <taxon>Dikarya</taxon>
        <taxon>Ascomycota</taxon>
        <taxon>Pezizomycotina</taxon>
        <taxon>Dothideomycetes</taxon>
        <taxon>Pleosporomycetidae</taxon>
        <taxon>Pleosporales</taxon>
        <taxon>Pleosporineae</taxon>
        <taxon>Pleosporaceae</taxon>
        <taxon>Alternaria</taxon>
        <taxon>Alternaria sect. Alternaria</taxon>
        <taxon>Alternaria alternata complex</taxon>
    </lineage>
</organism>
<dbReference type="InterPro" id="IPR050562">
    <property type="entry name" value="FAD_mOase_fung"/>
</dbReference>
<dbReference type="AlphaFoldDB" id="A0A4Q4NT26"/>
<keyword evidence="4" id="KW-0560">Oxidoreductase</keyword>
<dbReference type="GO" id="GO:0004497">
    <property type="term" value="F:monooxygenase activity"/>
    <property type="evidence" value="ECO:0007669"/>
    <property type="project" value="InterPro"/>
</dbReference>
<dbReference type="InterPro" id="IPR002938">
    <property type="entry name" value="FAD-bd"/>
</dbReference>
<dbReference type="Proteomes" id="UP000291422">
    <property type="component" value="Unassembled WGS sequence"/>
</dbReference>
<gene>
    <name evidence="6" type="ORF">AA0117_g2425</name>
</gene>
<dbReference type="Pfam" id="PF01494">
    <property type="entry name" value="FAD_binding_3"/>
    <property type="match status" value="1"/>
</dbReference>
<dbReference type="InterPro" id="IPR036188">
    <property type="entry name" value="FAD/NAD-bd_sf"/>
</dbReference>
<dbReference type="Gene3D" id="3.50.50.60">
    <property type="entry name" value="FAD/NAD(P)-binding domain"/>
    <property type="match status" value="1"/>
</dbReference>